<proteinExistence type="inferred from homology"/>
<dbReference type="AlphaFoldDB" id="X0YUF5"/>
<dbReference type="Pfam" id="PF00437">
    <property type="entry name" value="T2SSE"/>
    <property type="match status" value="1"/>
</dbReference>
<dbReference type="PANTHER" id="PTHR30486:SF14">
    <property type="entry name" value="FLAGELLA ACCESSORY PROTEIN I"/>
    <property type="match status" value="1"/>
</dbReference>
<feature type="domain" description="Bacterial type II secretion system protein E" evidence="2">
    <location>
        <begin position="14"/>
        <end position="81"/>
    </location>
</feature>
<comment type="caution">
    <text evidence="3">The sequence shown here is derived from an EMBL/GenBank/DDBJ whole genome shotgun (WGS) entry which is preliminary data.</text>
</comment>
<accession>X0YUF5</accession>
<reference evidence="3" key="1">
    <citation type="journal article" date="2014" name="Front. Microbiol.">
        <title>High frequency of phylogenetically diverse reductive dehalogenase-homologous genes in deep subseafloor sedimentary metagenomes.</title>
        <authorList>
            <person name="Kawai M."/>
            <person name="Futagami T."/>
            <person name="Toyoda A."/>
            <person name="Takaki Y."/>
            <person name="Nishi S."/>
            <person name="Hori S."/>
            <person name="Arai W."/>
            <person name="Tsubouchi T."/>
            <person name="Morono Y."/>
            <person name="Uchiyama I."/>
            <person name="Ito T."/>
            <person name="Fujiyama A."/>
            <person name="Inagaki F."/>
            <person name="Takami H."/>
        </authorList>
    </citation>
    <scope>NUCLEOTIDE SEQUENCE</scope>
    <source>
        <strain evidence="3">Expedition CK06-06</strain>
    </source>
</reference>
<comment type="similarity">
    <text evidence="1">Belongs to the GSP E family.</text>
</comment>
<dbReference type="SUPFAM" id="SSF52540">
    <property type="entry name" value="P-loop containing nucleoside triphosphate hydrolases"/>
    <property type="match status" value="1"/>
</dbReference>
<organism evidence="3">
    <name type="scientific">marine sediment metagenome</name>
    <dbReference type="NCBI Taxonomy" id="412755"/>
    <lineage>
        <taxon>unclassified sequences</taxon>
        <taxon>metagenomes</taxon>
        <taxon>ecological metagenomes</taxon>
    </lineage>
</organism>
<dbReference type="Gene3D" id="3.40.50.300">
    <property type="entry name" value="P-loop containing nucleotide triphosphate hydrolases"/>
    <property type="match status" value="1"/>
</dbReference>
<evidence type="ECO:0000259" key="2">
    <source>
        <dbReference type="Pfam" id="PF00437"/>
    </source>
</evidence>
<sequence length="224" mass="25714">TPEVNVFHKNWVREVTRMHTGTKVTMFDLLKAALRQRPDMIIMGEIRGVEGQVAFQAIETGHPVMSTMHAGTLGQLIQRLTSEPINVPKTHVDGLNLAIFQARIERKGKLIRRVTSVNEIIGYDLDSGSLNYLPSFIYDADIDKLSFLGSSYMMETKILPYRGWAKDRLPELYEEMKIRAEIISYLSENLPSYMDVWRTVIETEHVGVDEVKKRIMRGMTPWKS</sequence>
<dbReference type="InterPro" id="IPR001482">
    <property type="entry name" value="T2SS/T4SS_dom"/>
</dbReference>
<evidence type="ECO:0000313" key="3">
    <source>
        <dbReference type="EMBL" id="GAG60269.1"/>
    </source>
</evidence>
<dbReference type="InterPro" id="IPR027417">
    <property type="entry name" value="P-loop_NTPase"/>
</dbReference>
<dbReference type="InterPro" id="IPR050921">
    <property type="entry name" value="T4SS_GSP_E_ATPase"/>
</dbReference>
<protein>
    <recommendedName>
        <fullName evidence="2">Bacterial type II secretion system protein E domain-containing protein</fullName>
    </recommendedName>
</protein>
<dbReference type="PANTHER" id="PTHR30486">
    <property type="entry name" value="TWITCHING MOTILITY PROTEIN PILT"/>
    <property type="match status" value="1"/>
</dbReference>
<feature type="non-terminal residue" evidence="3">
    <location>
        <position position="1"/>
    </location>
</feature>
<evidence type="ECO:0000256" key="1">
    <source>
        <dbReference type="ARBA" id="ARBA00006611"/>
    </source>
</evidence>
<gene>
    <name evidence="3" type="ORF">S01H4_09952</name>
</gene>
<name>X0YUF5_9ZZZZ</name>
<dbReference type="GO" id="GO:0016887">
    <property type="term" value="F:ATP hydrolysis activity"/>
    <property type="evidence" value="ECO:0007669"/>
    <property type="project" value="InterPro"/>
</dbReference>
<dbReference type="EMBL" id="BART01003708">
    <property type="protein sequence ID" value="GAG60269.1"/>
    <property type="molecule type" value="Genomic_DNA"/>
</dbReference>